<feature type="domain" description="SnoaL-like" evidence="1">
    <location>
        <begin position="10"/>
        <end position="106"/>
    </location>
</feature>
<dbReference type="Gene3D" id="3.10.450.50">
    <property type="match status" value="1"/>
</dbReference>
<dbReference type="InterPro" id="IPR032710">
    <property type="entry name" value="NTF2-like_dom_sf"/>
</dbReference>
<protein>
    <submittedName>
        <fullName evidence="2">Nuclear transport factor 2 family protein</fullName>
    </submittedName>
</protein>
<dbReference type="SUPFAM" id="SSF54427">
    <property type="entry name" value="NTF2-like"/>
    <property type="match status" value="1"/>
</dbReference>
<evidence type="ECO:0000259" key="1">
    <source>
        <dbReference type="Pfam" id="PF12680"/>
    </source>
</evidence>
<reference evidence="2 3" key="1">
    <citation type="submission" date="2023-06" db="EMBL/GenBank/DDBJ databases">
        <authorList>
            <person name="Oyuntsetseg B."/>
            <person name="Kim S.B."/>
        </authorList>
    </citation>
    <scope>NUCLEOTIDE SEQUENCE [LARGE SCALE GENOMIC DNA]</scope>
    <source>
        <strain evidence="2 3">2-15</strain>
    </source>
</reference>
<dbReference type="Pfam" id="PF12680">
    <property type="entry name" value="SnoaL_2"/>
    <property type="match status" value="1"/>
</dbReference>
<organism evidence="2 3">
    <name type="scientific">Amycolatopsis carbonis</name>
    <dbReference type="NCBI Taxonomy" id="715471"/>
    <lineage>
        <taxon>Bacteria</taxon>
        <taxon>Bacillati</taxon>
        <taxon>Actinomycetota</taxon>
        <taxon>Actinomycetes</taxon>
        <taxon>Pseudonocardiales</taxon>
        <taxon>Pseudonocardiaceae</taxon>
        <taxon>Amycolatopsis</taxon>
    </lineage>
</organism>
<dbReference type="AlphaFoldDB" id="A0A9Y2I9L5"/>
<name>A0A9Y2I9L5_9PSEU</name>
<dbReference type="RefSeq" id="WP_285965837.1">
    <property type="nucleotide sequence ID" value="NZ_CP127294.1"/>
</dbReference>
<keyword evidence="3" id="KW-1185">Reference proteome</keyword>
<accession>A0A9Y2I9L5</accession>
<gene>
    <name evidence="2" type="ORF">QRX50_26290</name>
</gene>
<dbReference type="KEGG" id="acab:QRX50_26290"/>
<evidence type="ECO:0000313" key="2">
    <source>
        <dbReference type="EMBL" id="WIX75060.1"/>
    </source>
</evidence>
<dbReference type="EMBL" id="CP127294">
    <property type="protein sequence ID" value="WIX75060.1"/>
    <property type="molecule type" value="Genomic_DNA"/>
</dbReference>
<evidence type="ECO:0000313" key="3">
    <source>
        <dbReference type="Proteomes" id="UP001236014"/>
    </source>
</evidence>
<dbReference type="InterPro" id="IPR037401">
    <property type="entry name" value="SnoaL-like"/>
</dbReference>
<sequence length="116" mass="12715">MTALTGVLADHVRAVNAFDLDGIVATFAEDALVNDARREFWGIDAIRAWAAAEMVGDHVTLRVTDVVDHHGVTLVRAAYEGDYPKAGLPDPLIMTNYFTVRAGKIDSMFVIRNEGR</sequence>
<dbReference type="Proteomes" id="UP001236014">
    <property type="component" value="Chromosome"/>
</dbReference>
<proteinExistence type="predicted"/>